<reference evidence="1 2" key="1">
    <citation type="submission" date="2016-10" db="EMBL/GenBank/DDBJ databases">
        <authorList>
            <person name="de Groot N.N."/>
        </authorList>
    </citation>
    <scope>NUCLEOTIDE SEQUENCE [LARGE SCALE GENOMIC DNA]</scope>
    <source>
        <strain evidence="1">MBHS1</strain>
    </source>
</reference>
<dbReference type="AlphaFoldDB" id="A0A1H6FFG9"/>
<gene>
    <name evidence="1" type="ORF">MBHS_04051</name>
</gene>
<protein>
    <recommendedName>
        <fullName evidence="3">CRISPR-associated protein</fullName>
    </recommendedName>
</protein>
<dbReference type="RefSeq" id="WP_103921734.1">
    <property type="nucleotide sequence ID" value="NZ_FMSV02000544.1"/>
</dbReference>
<sequence length="401" mass="45889">MECLKKGSFCIILKPDRPFCFARPHSGDSNRFESEDFIPGAAIRAALARNMKTGGKLEQYFHKLYIRHAFASPENNIGQIRPFVIPLSFVVDHNDEFRDACLQSKPGLLNGDAPTFLPDWKDKHYPQVFEFLQQQPPKQEQEKLERQVVVHTAIDSHSGRSLEKGLFTLETIEPDNYCWHSEVHFDDHDINESDKIEVLNELDSLFQQGLSALGKTNACATVSYAATTLTAKTFCEQWEVISETPDNTLVLILQTPALLLPDLEGLHSSNSDATLLEKYRQSWKVLSQDSLELSHFYAQQHLAGGSYMQKRFWADKDDYYPEILTNAGSVFVFHLKQDKLEIAQTQLKKWLKTGLPQHGDQHLGQHWETNPYIAANGYGEIRIRPKQWVEKQVKPGEWDDC</sequence>
<dbReference type="Proteomes" id="UP000236724">
    <property type="component" value="Unassembled WGS sequence"/>
</dbReference>
<dbReference type="OrthoDB" id="5621459at2"/>
<organism evidence="1 2">
    <name type="scientific">Candidatus Venteria ishoeyi</name>
    <dbReference type="NCBI Taxonomy" id="1899563"/>
    <lineage>
        <taxon>Bacteria</taxon>
        <taxon>Pseudomonadati</taxon>
        <taxon>Pseudomonadota</taxon>
        <taxon>Gammaproteobacteria</taxon>
        <taxon>Thiotrichales</taxon>
        <taxon>Thiotrichaceae</taxon>
        <taxon>Venteria</taxon>
    </lineage>
</organism>
<evidence type="ECO:0008006" key="3">
    <source>
        <dbReference type="Google" id="ProtNLM"/>
    </source>
</evidence>
<accession>A0A1H6FFG9</accession>
<name>A0A1H6FFG9_9GAMM</name>
<dbReference type="EMBL" id="FMSV02000544">
    <property type="protein sequence ID" value="SEH08161.1"/>
    <property type="molecule type" value="Genomic_DNA"/>
</dbReference>
<keyword evidence="2" id="KW-1185">Reference proteome</keyword>
<proteinExistence type="predicted"/>
<evidence type="ECO:0000313" key="2">
    <source>
        <dbReference type="Proteomes" id="UP000236724"/>
    </source>
</evidence>
<evidence type="ECO:0000313" key="1">
    <source>
        <dbReference type="EMBL" id="SEH08161.1"/>
    </source>
</evidence>